<evidence type="ECO:0000256" key="3">
    <source>
        <dbReference type="SAM" id="Phobius"/>
    </source>
</evidence>
<keyword evidence="3" id="KW-0812">Transmembrane</keyword>
<feature type="signal peptide" evidence="4">
    <location>
        <begin position="1"/>
        <end position="23"/>
    </location>
</feature>
<dbReference type="InterPro" id="IPR001611">
    <property type="entry name" value="Leu-rich_rpt"/>
</dbReference>
<dbReference type="SUPFAM" id="SSF52058">
    <property type="entry name" value="L domain-like"/>
    <property type="match status" value="1"/>
</dbReference>
<gene>
    <name evidence="5" type="ORF">CAOG_001008</name>
</gene>
<dbReference type="InterPro" id="IPR032675">
    <property type="entry name" value="LRR_dom_sf"/>
</dbReference>
<dbReference type="OrthoDB" id="28057at2759"/>
<dbReference type="PANTHER" id="PTHR24366:SF96">
    <property type="entry name" value="LEUCINE RICH REPEAT CONTAINING 53"/>
    <property type="match status" value="1"/>
</dbReference>
<proteinExistence type="predicted"/>
<feature type="transmembrane region" description="Helical" evidence="3">
    <location>
        <begin position="437"/>
        <end position="458"/>
    </location>
</feature>
<dbReference type="PhylomeDB" id="A0A0D2WJL6"/>
<dbReference type="SUPFAM" id="SSF57184">
    <property type="entry name" value="Growth factor receptor domain"/>
    <property type="match status" value="1"/>
</dbReference>
<dbReference type="Proteomes" id="UP000008743">
    <property type="component" value="Unassembled WGS sequence"/>
</dbReference>
<dbReference type="CDD" id="cd00064">
    <property type="entry name" value="FU"/>
    <property type="match status" value="1"/>
</dbReference>
<dbReference type="eggNOG" id="KOG2087">
    <property type="taxonomic scope" value="Eukaryota"/>
</dbReference>
<keyword evidence="1" id="KW-0433">Leucine-rich repeat</keyword>
<dbReference type="SMART" id="SM00369">
    <property type="entry name" value="LRR_TYP"/>
    <property type="match status" value="4"/>
</dbReference>
<keyword evidence="6" id="KW-1185">Reference proteome</keyword>
<organism evidence="5 6">
    <name type="scientific">Capsaspora owczarzaki (strain ATCC 30864)</name>
    <dbReference type="NCBI Taxonomy" id="595528"/>
    <lineage>
        <taxon>Eukaryota</taxon>
        <taxon>Filasterea</taxon>
        <taxon>Capsaspora</taxon>
    </lineage>
</organism>
<dbReference type="InterPro" id="IPR006212">
    <property type="entry name" value="Furin_repeat"/>
</dbReference>
<reference evidence="6" key="1">
    <citation type="submission" date="2011-02" db="EMBL/GenBank/DDBJ databases">
        <title>The Genome Sequence of Capsaspora owczarzaki ATCC 30864.</title>
        <authorList>
            <person name="Russ C."/>
            <person name="Cuomo C."/>
            <person name="Burger G."/>
            <person name="Gray M.W."/>
            <person name="Holland P.W.H."/>
            <person name="King N."/>
            <person name="Lang F.B.F."/>
            <person name="Roger A.J."/>
            <person name="Ruiz-Trillo I."/>
            <person name="Young S.K."/>
            <person name="Zeng Q."/>
            <person name="Gargeya S."/>
            <person name="Alvarado L."/>
            <person name="Berlin A."/>
            <person name="Chapman S.B."/>
            <person name="Chen Z."/>
            <person name="Freedman E."/>
            <person name="Gellesch M."/>
            <person name="Goldberg J."/>
            <person name="Griggs A."/>
            <person name="Gujja S."/>
            <person name="Heilman E."/>
            <person name="Heiman D."/>
            <person name="Howarth C."/>
            <person name="Mehta T."/>
            <person name="Neiman D."/>
            <person name="Pearson M."/>
            <person name="Roberts A."/>
            <person name="Saif S."/>
            <person name="Shea T."/>
            <person name="Shenoy N."/>
            <person name="Sisk P."/>
            <person name="Stolte C."/>
            <person name="Sykes S."/>
            <person name="White J."/>
            <person name="Yandava C."/>
            <person name="Haas B."/>
            <person name="Nusbaum C."/>
            <person name="Birren B."/>
        </authorList>
    </citation>
    <scope>NUCLEOTIDE SEQUENCE</scope>
    <source>
        <strain evidence="6">ATCC 30864</strain>
    </source>
</reference>
<keyword evidence="3" id="KW-0472">Membrane</keyword>
<accession>A0A0D2WJL6</accession>
<dbReference type="PANTHER" id="PTHR24366">
    <property type="entry name" value="IG(IMMUNOGLOBULIN) AND LRR(LEUCINE RICH REPEAT) DOMAINS"/>
    <property type="match status" value="1"/>
</dbReference>
<evidence type="ECO:0000313" key="5">
    <source>
        <dbReference type="EMBL" id="KJE89563.1"/>
    </source>
</evidence>
<keyword evidence="4" id="KW-0732">Signal</keyword>
<dbReference type="STRING" id="595528.A0A0D2WJL6"/>
<dbReference type="InParanoid" id="A0A0D2WJL6"/>
<dbReference type="Pfam" id="PF13855">
    <property type="entry name" value="LRR_8"/>
    <property type="match status" value="2"/>
</dbReference>
<evidence type="ECO:0000256" key="2">
    <source>
        <dbReference type="ARBA" id="ARBA00022737"/>
    </source>
</evidence>
<evidence type="ECO:0000313" key="6">
    <source>
        <dbReference type="Proteomes" id="UP000008743"/>
    </source>
</evidence>
<dbReference type="EMBL" id="KE346360">
    <property type="protein sequence ID" value="KJE89563.1"/>
    <property type="molecule type" value="Genomic_DNA"/>
</dbReference>
<keyword evidence="2" id="KW-0677">Repeat</keyword>
<keyword evidence="3" id="KW-1133">Transmembrane helix</keyword>
<evidence type="ECO:0000256" key="4">
    <source>
        <dbReference type="SAM" id="SignalP"/>
    </source>
</evidence>
<evidence type="ECO:0000256" key="1">
    <source>
        <dbReference type="ARBA" id="ARBA00022614"/>
    </source>
</evidence>
<sequence>MTRWPLVALVLCAAFMLPYVAHADDRPNGCDVCSCGGSKPYRYVNSCWTNLTAVPIFPDDIQTITFYSMSVTSIPDFAFNLPNLTRLDWTSGVTIITNNTFAGLPSLTALLLGNNRQITSISVGAFQAVPLLTVLELYNNDAVTNYVPALFSGLTKLTNLNVGNTKMLLSTLPLDQLPELVSLDIGRNPGIVSIPDFAFASNPQLSSLILGSTSITSISANAFTGTQIGNLWLNSCAITSIAANAFSGLMLYISSNPLLTLPPGLFAGQTRPQFYANLGSFPSVPPSTYGSASNPTPCNASCATCYGAGANACCGLNCLSCSSTNPCLACYDGYAKFDGFCAPTAEMNASISIQAAIASGASGASVASTASASMASAASIASAFAATAASAASVSGASVASTVSASVASEASASASAAASLAMMAAANASSDHSTPIAGAVGGGIALLALVAAAVYIARRRTPQPPPLPRRNPEIFGNFAAEESKKPASSTSSPISEHHEYQAFANPVYEQIETIPASELPQHTSAVNMNDATFAVTYTDAVVHASSLSPVGTASTATTYASITTTVNPDGVADGR</sequence>
<protein>
    <recommendedName>
        <fullName evidence="7">LRRNT domain-containing protein</fullName>
    </recommendedName>
</protein>
<dbReference type="InterPro" id="IPR003591">
    <property type="entry name" value="Leu-rich_rpt_typical-subtyp"/>
</dbReference>
<name>A0A0D2WJL6_CAPO3</name>
<dbReference type="Gene3D" id="3.80.10.10">
    <property type="entry name" value="Ribonuclease Inhibitor"/>
    <property type="match status" value="2"/>
</dbReference>
<dbReference type="AlphaFoldDB" id="A0A0D2WJL6"/>
<dbReference type="InterPro" id="IPR009030">
    <property type="entry name" value="Growth_fac_rcpt_cys_sf"/>
</dbReference>
<feature type="chain" id="PRO_5002266410" description="LRRNT domain-containing protein" evidence="4">
    <location>
        <begin position="24"/>
        <end position="576"/>
    </location>
</feature>
<evidence type="ECO:0008006" key="7">
    <source>
        <dbReference type="Google" id="ProtNLM"/>
    </source>
</evidence>